<evidence type="ECO:0000313" key="10">
    <source>
        <dbReference type="Proteomes" id="UP001295794"/>
    </source>
</evidence>
<organism evidence="9 10">
    <name type="scientific">Mycena citricolor</name>
    <dbReference type="NCBI Taxonomy" id="2018698"/>
    <lineage>
        <taxon>Eukaryota</taxon>
        <taxon>Fungi</taxon>
        <taxon>Dikarya</taxon>
        <taxon>Basidiomycota</taxon>
        <taxon>Agaricomycotina</taxon>
        <taxon>Agaricomycetes</taxon>
        <taxon>Agaricomycetidae</taxon>
        <taxon>Agaricales</taxon>
        <taxon>Marasmiineae</taxon>
        <taxon>Mycenaceae</taxon>
        <taxon>Mycena</taxon>
    </lineage>
</organism>
<reference evidence="9" key="1">
    <citation type="submission" date="2023-11" db="EMBL/GenBank/DDBJ databases">
        <authorList>
            <person name="De Vega J J."/>
            <person name="De Vega J J."/>
        </authorList>
    </citation>
    <scope>NUCLEOTIDE SEQUENCE</scope>
</reference>
<comment type="cofactor">
    <cofactor evidence="1">
        <name>heme</name>
        <dbReference type="ChEBI" id="CHEBI:30413"/>
    </cofactor>
</comment>
<sequence length="615" mass="68396">MHTISLPFSQTVASVAGAGVVCHLLFNRLEPRRLEALFALLIVPPAILVYGLQVSRHAGGVDGGGGGRGGGLWGAVAATYGVYYASLLASLLTYRLSPFHPLARYPGPLLCKVSKIWLTALSMGGKQHIYYYDLHQKYGDVIRVGPNELSFRHVNAVQPMMGTQDGLPKAEWWDGRKPQKLTFRPIFRLRNPEEHARRRRSWNRAFSSPMLKEYETMVETRVAQMVDLISSKKGEVLDLSKWLGWFAYDIMNDVIFSTGGNAMETEDKDEMLEFIANCQPTALFLSHLPWAAAFYRWIPGIGGHLRNYRTYAARRAIERKQSGSTRKDVFYHLIDEPGVETAPVALQQVIVDGAPGITAGAETTSTSLSNIFWLLLKHPQTLARLREEVDDPQWNITEMAAQARMPYLNAVINEALRLYPAVLSGSPRAPLVGSGGQAVGSDFLPEGTTALVHTYSLQRDPRNFSPFSEVFIPERWLPTEDQLKLEPALFGNHEVIHNTAAFIPFSIGPANCVGRNLANQVSQRPFRDSQHVETICTHTGNEDADLRVGQQIRYGIRARIRSEYLGAGSVGLLCGLARPAARDLCFTINDVSHFPRLGSTSRDTSRALLMIRLQM</sequence>
<evidence type="ECO:0000256" key="6">
    <source>
        <dbReference type="ARBA" id="ARBA00023004"/>
    </source>
</evidence>
<dbReference type="EMBL" id="CAVNYO010000397">
    <property type="protein sequence ID" value="CAK5273504.1"/>
    <property type="molecule type" value="Genomic_DNA"/>
</dbReference>
<dbReference type="PANTHER" id="PTHR24305:SF187">
    <property type="entry name" value="P450, PUTATIVE (EUROFUNG)-RELATED"/>
    <property type="match status" value="1"/>
</dbReference>
<dbReference type="Pfam" id="PF00067">
    <property type="entry name" value="p450"/>
    <property type="match status" value="1"/>
</dbReference>
<accession>A0AAD2K1E4</accession>
<name>A0AAD2K1E4_9AGAR</name>
<evidence type="ECO:0000256" key="7">
    <source>
        <dbReference type="ARBA" id="ARBA00023033"/>
    </source>
</evidence>
<dbReference type="GO" id="GO:0005506">
    <property type="term" value="F:iron ion binding"/>
    <property type="evidence" value="ECO:0007669"/>
    <property type="project" value="InterPro"/>
</dbReference>
<keyword evidence="10" id="KW-1185">Reference proteome</keyword>
<dbReference type="PANTHER" id="PTHR24305">
    <property type="entry name" value="CYTOCHROME P450"/>
    <property type="match status" value="1"/>
</dbReference>
<keyword evidence="6" id="KW-0408">Iron</keyword>
<keyword evidence="8" id="KW-0812">Transmembrane</keyword>
<dbReference type="AlphaFoldDB" id="A0AAD2K1E4"/>
<evidence type="ECO:0000256" key="5">
    <source>
        <dbReference type="ARBA" id="ARBA00023002"/>
    </source>
</evidence>
<keyword evidence="8" id="KW-0472">Membrane</keyword>
<dbReference type="GO" id="GO:0004497">
    <property type="term" value="F:monooxygenase activity"/>
    <property type="evidence" value="ECO:0007669"/>
    <property type="project" value="UniProtKB-KW"/>
</dbReference>
<dbReference type="InterPro" id="IPR001128">
    <property type="entry name" value="Cyt_P450"/>
</dbReference>
<dbReference type="GO" id="GO:0020037">
    <property type="term" value="F:heme binding"/>
    <property type="evidence" value="ECO:0007669"/>
    <property type="project" value="InterPro"/>
</dbReference>
<dbReference type="Gene3D" id="1.10.630.10">
    <property type="entry name" value="Cytochrome P450"/>
    <property type="match status" value="1"/>
</dbReference>
<comment type="similarity">
    <text evidence="3">Belongs to the cytochrome P450 family.</text>
</comment>
<dbReference type="PRINTS" id="PR00385">
    <property type="entry name" value="P450"/>
</dbReference>
<evidence type="ECO:0008006" key="11">
    <source>
        <dbReference type="Google" id="ProtNLM"/>
    </source>
</evidence>
<evidence type="ECO:0000256" key="2">
    <source>
        <dbReference type="ARBA" id="ARBA00005179"/>
    </source>
</evidence>
<dbReference type="SUPFAM" id="SSF48264">
    <property type="entry name" value="Cytochrome P450"/>
    <property type="match status" value="1"/>
</dbReference>
<feature type="transmembrane region" description="Helical" evidence="8">
    <location>
        <begin position="6"/>
        <end position="26"/>
    </location>
</feature>
<keyword evidence="5" id="KW-0560">Oxidoreductase</keyword>
<dbReference type="GO" id="GO:0016705">
    <property type="term" value="F:oxidoreductase activity, acting on paired donors, with incorporation or reduction of molecular oxygen"/>
    <property type="evidence" value="ECO:0007669"/>
    <property type="project" value="InterPro"/>
</dbReference>
<protein>
    <recommendedName>
        <fullName evidence="11">Cytochrome P450</fullName>
    </recommendedName>
</protein>
<gene>
    <name evidence="9" type="ORF">MYCIT1_LOCUS20033</name>
</gene>
<keyword evidence="7" id="KW-0503">Monooxygenase</keyword>
<keyword evidence="4" id="KW-0479">Metal-binding</keyword>
<evidence type="ECO:0000256" key="4">
    <source>
        <dbReference type="ARBA" id="ARBA00022723"/>
    </source>
</evidence>
<dbReference type="InterPro" id="IPR036396">
    <property type="entry name" value="Cyt_P450_sf"/>
</dbReference>
<evidence type="ECO:0000313" key="9">
    <source>
        <dbReference type="EMBL" id="CAK5273504.1"/>
    </source>
</evidence>
<feature type="transmembrane region" description="Helical" evidence="8">
    <location>
        <begin position="72"/>
        <end position="94"/>
    </location>
</feature>
<feature type="transmembrane region" description="Helical" evidence="8">
    <location>
        <begin position="33"/>
        <end position="52"/>
    </location>
</feature>
<comment type="caution">
    <text evidence="9">The sequence shown here is derived from an EMBL/GenBank/DDBJ whole genome shotgun (WGS) entry which is preliminary data.</text>
</comment>
<evidence type="ECO:0000256" key="8">
    <source>
        <dbReference type="SAM" id="Phobius"/>
    </source>
</evidence>
<proteinExistence type="inferred from homology"/>
<evidence type="ECO:0000256" key="1">
    <source>
        <dbReference type="ARBA" id="ARBA00001971"/>
    </source>
</evidence>
<dbReference type="Proteomes" id="UP001295794">
    <property type="component" value="Unassembled WGS sequence"/>
</dbReference>
<evidence type="ECO:0000256" key="3">
    <source>
        <dbReference type="ARBA" id="ARBA00010617"/>
    </source>
</evidence>
<comment type="pathway">
    <text evidence="2">Secondary metabolite biosynthesis.</text>
</comment>
<keyword evidence="8" id="KW-1133">Transmembrane helix</keyword>
<dbReference type="InterPro" id="IPR050121">
    <property type="entry name" value="Cytochrome_P450_monoxygenase"/>
</dbReference>